<dbReference type="Pfam" id="PF19658">
    <property type="entry name" value="DUF6161"/>
    <property type="match status" value="1"/>
</dbReference>
<organism evidence="4 5">
    <name type="scientific">Massilia phyllostachyos</name>
    <dbReference type="NCBI Taxonomy" id="2898585"/>
    <lineage>
        <taxon>Bacteria</taxon>
        <taxon>Pseudomonadati</taxon>
        <taxon>Pseudomonadota</taxon>
        <taxon>Betaproteobacteria</taxon>
        <taxon>Burkholderiales</taxon>
        <taxon>Oxalobacteraceae</taxon>
        <taxon>Telluria group</taxon>
        <taxon>Massilia</taxon>
    </lineage>
</organism>
<dbReference type="InterPro" id="IPR046159">
    <property type="entry name" value="DUF6161"/>
</dbReference>
<dbReference type="EMBL" id="JAJNOC010000002">
    <property type="protein sequence ID" value="MCD2516744.1"/>
    <property type="molecule type" value="Genomic_DNA"/>
</dbReference>
<evidence type="ECO:0000259" key="3">
    <source>
        <dbReference type="Pfam" id="PF19658"/>
    </source>
</evidence>
<evidence type="ECO:0000313" key="5">
    <source>
        <dbReference type="Proteomes" id="UP001179361"/>
    </source>
</evidence>
<evidence type="ECO:0000313" key="4">
    <source>
        <dbReference type="EMBL" id="MCD2516744.1"/>
    </source>
</evidence>
<feature type="transmembrane region" description="Helical" evidence="2">
    <location>
        <begin position="279"/>
        <end position="302"/>
    </location>
</feature>
<keyword evidence="2" id="KW-1133">Transmembrane helix</keyword>
<dbReference type="RefSeq" id="WP_231058045.1">
    <property type="nucleotide sequence ID" value="NZ_JAJNOC010000002.1"/>
</dbReference>
<feature type="coiled-coil region" evidence="1">
    <location>
        <begin position="177"/>
        <end position="215"/>
    </location>
</feature>
<protein>
    <submittedName>
        <fullName evidence="4">DUF6161 domain-containing protein</fullName>
    </submittedName>
</protein>
<reference evidence="4" key="1">
    <citation type="submission" date="2021-11" db="EMBL/GenBank/DDBJ databases">
        <title>The complete genome of Massilia sp sp. G4R7.</title>
        <authorList>
            <person name="Liu L."/>
            <person name="Yue J."/>
            <person name="Yuan J."/>
            <person name="Yang F."/>
            <person name="Li L."/>
        </authorList>
    </citation>
    <scope>NUCLEOTIDE SEQUENCE</scope>
    <source>
        <strain evidence="4">G4R7</strain>
    </source>
</reference>
<sequence length="412" mass="46131">MPDVVSVPPEAKPAPLFSLDLGANGGVLAPRTSDELSSWIQKEVSFWTWLGNLSMGSHHEAATQGYRALANAIGQFNEALQYQGSNTSAFNERLANVKLNLSSAYLTHGLPHSTSKLARKVEQLRQASPQRALAYLFTQLPNPNHYQFEARDFQSWSGFIEGLAERTKIADIPKSALRAATEGVDELRTKVEHLIAEKQGELDQLHRTYADLTQSMANKELHRTETWDRFIEDAGKRHEDAIADHEQRMNNIESVFREKMALRGPVEYWSKRQDHHKDYAVGFGILSFILIVMGGGGLAWWASRVFGAIPDNGNPKAWQLASLVIVAVFLTWAIRLVIRLFLSHSHLRTDAAERVVMTQTYLALLEENKLAEEKDRTLILGALFRPASDGMVKEESIPHPMLEALTRLGGKS</sequence>
<keyword evidence="2" id="KW-0812">Transmembrane</keyword>
<gene>
    <name evidence="4" type="ORF">LQ564_10535</name>
</gene>
<feature type="domain" description="DUF6161" evidence="3">
    <location>
        <begin position="198"/>
        <end position="396"/>
    </location>
</feature>
<keyword evidence="5" id="KW-1185">Reference proteome</keyword>
<accession>A0ABS8Q556</accession>
<proteinExistence type="predicted"/>
<keyword evidence="2" id="KW-0472">Membrane</keyword>
<comment type="caution">
    <text evidence="4">The sequence shown here is derived from an EMBL/GenBank/DDBJ whole genome shotgun (WGS) entry which is preliminary data.</text>
</comment>
<name>A0ABS8Q556_9BURK</name>
<evidence type="ECO:0000256" key="1">
    <source>
        <dbReference type="SAM" id="Coils"/>
    </source>
</evidence>
<keyword evidence="1" id="KW-0175">Coiled coil</keyword>
<feature type="transmembrane region" description="Helical" evidence="2">
    <location>
        <begin position="317"/>
        <end position="338"/>
    </location>
</feature>
<evidence type="ECO:0000256" key="2">
    <source>
        <dbReference type="SAM" id="Phobius"/>
    </source>
</evidence>
<dbReference type="Proteomes" id="UP001179361">
    <property type="component" value="Unassembled WGS sequence"/>
</dbReference>